<organism evidence="1 2">
    <name type="scientific">Chryseobacterium indologenes</name>
    <name type="common">Flavobacterium indologenes</name>
    <dbReference type="NCBI Taxonomy" id="253"/>
    <lineage>
        <taxon>Bacteria</taxon>
        <taxon>Pseudomonadati</taxon>
        <taxon>Bacteroidota</taxon>
        <taxon>Flavobacteriia</taxon>
        <taxon>Flavobacteriales</taxon>
        <taxon>Weeksellaceae</taxon>
        <taxon>Chryseobacterium group</taxon>
        <taxon>Chryseobacterium</taxon>
    </lineage>
</organism>
<evidence type="ECO:0008006" key="3">
    <source>
        <dbReference type="Google" id="ProtNLM"/>
    </source>
</evidence>
<gene>
    <name evidence="1" type="ORF">EG352_17680</name>
</gene>
<proteinExistence type="predicted"/>
<name>A0AAD0YYY8_CHRID</name>
<reference evidence="1 2" key="1">
    <citation type="submission" date="2018-11" db="EMBL/GenBank/DDBJ databases">
        <title>Proposal to divide the Flavobacteriaceae and reorganize its genera based on Amino Acid Identity values calculated from whole genome sequences.</title>
        <authorList>
            <person name="Nicholson A.C."/>
            <person name="Gulvik C.A."/>
            <person name="Whitney A.M."/>
            <person name="Humrighouse B.W."/>
            <person name="Bell M."/>
            <person name="Holmes B."/>
            <person name="Steigerwalt A.G."/>
            <person name="Villarma A."/>
            <person name="Sheth M."/>
            <person name="Batra D."/>
            <person name="Pryor J."/>
            <person name="Bernardet J.-F."/>
            <person name="Hugo C."/>
            <person name="Kampfer P."/>
            <person name="Newman J."/>
            <person name="McQuiston J.R."/>
        </authorList>
    </citation>
    <scope>NUCLEOTIDE SEQUENCE [LARGE SCALE GENOMIC DNA]</scope>
    <source>
        <strain evidence="1 2">H5559</strain>
    </source>
</reference>
<dbReference type="Proteomes" id="UP000269015">
    <property type="component" value="Chromosome"/>
</dbReference>
<dbReference type="PROSITE" id="PS51257">
    <property type="entry name" value="PROKAR_LIPOPROTEIN"/>
    <property type="match status" value="1"/>
</dbReference>
<sequence length="149" mass="17078">MKLNILITSAYLFLFSCKTHEENKKYTIKESATENIKSLDSKFQGEFSSTVETEETTSGTASITYHFNIKNDIAVLTTKTYHEPIRCNGNYKAVENNGILELFYAGDEESCQSKKSKFKIKLENKKYYLQGLGGEATFNEWIELTRIKN</sequence>
<evidence type="ECO:0000313" key="2">
    <source>
        <dbReference type="Proteomes" id="UP000269015"/>
    </source>
</evidence>
<dbReference type="AlphaFoldDB" id="A0AAD0YYY8"/>
<accession>A0AAD0YYY8</accession>
<dbReference type="RefSeq" id="WP_123861841.1">
    <property type="nucleotide sequence ID" value="NZ_CP033828.1"/>
</dbReference>
<evidence type="ECO:0000313" key="1">
    <source>
        <dbReference type="EMBL" id="AZB19471.1"/>
    </source>
</evidence>
<protein>
    <recommendedName>
        <fullName evidence="3">Lipoprotein</fullName>
    </recommendedName>
</protein>
<dbReference type="EMBL" id="CP033930">
    <property type="protein sequence ID" value="AZB19471.1"/>
    <property type="molecule type" value="Genomic_DNA"/>
</dbReference>